<dbReference type="Gene3D" id="3.40.30.10">
    <property type="entry name" value="Glutaredoxin"/>
    <property type="match status" value="1"/>
</dbReference>
<organism evidence="1 2">
    <name type="scientific">Alloscardovia venturai</name>
    <dbReference type="NCBI Taxonomy" id="1769421"/>
    <lineage>
        <taxon>Bacteria</taxon>
        <taxon>Bacillati</taxon>
        <taxon>Actinomycetota</taxon>
        <taxon>Actinomycetes</taxon>
        <taxon>Bifidobacteriales</taxon>
        <taxon>Bifidobacteriaceae</taxon>
        <taxon>Alloscardovia</taxon>
    </lineage>
</organism>
<gene>
    <name evidence="1" type="ORF">ACFQY8_06960</name>
</gene>
<reference evidence="2" key="1">
    <citation type="journal article" date="2019" name="Int. J. Syst. Evol. Microbiol.">
        <title>The Global Catalogue of Microorganisms (GCM) 10K type strain sequencing project: providing services to taxonomists for standard genome sequencing and annotation.</title>
        <authorList>
            <consortium name="The Broad Institute Genomics Platform"/>
            <consortium name="The Broad Institute Genome Sequencing Center for Infectious Disease"/>
            <person name="Wu L."/>
            <person name="Ma J."/>
        </authorList>
    </citation>
    <scope>NUCLEOTIDE SEQUENCE [LARGE SCALE GENOMIC DNA]</scope>
    <source>
        <strain evidence="2">CCM 8604</strain>
    </source>
</reference>
<sequence length="325" mass="35150">MAQDEYRPGFSMAGAVDLEALKHKAEAAMGEDGGAPAAGGYVIDVNENSFEAMVNSSNTFPILILIWLQDDERFFDVAKKLADMVAKLNGQMQLARIDGTSNPQIVQALRVQGVPALFGLVGGRPIPMMQGMPTETELQQLEETLFPQIIAMAQQSGVTGTAPFMENGTSSGSEGDAARAGDATHAEPEIPAGHENAHELAAGGHYVEAAEAYTKLVEHNPHDAIAARERAKCLLLARNGSSDVRVIRATAADNPDDVEAQLNVADIDMIGGQIQDAFGRLLDFIPGHRDDMQQIRERLVEYFAIPEPNDPRLRAARQKLMTLMY</sequence>
<evidence type="ECO:0000313" key="1">
    <source>
        <dbReference type="EMBL" id="MFD0705478.1"/>
    </source>
</evidence>
<protein>
    <submittedName>
        <fullName evidence="1">Tetratricopeptide repeat protein</fullName>
    </submittedName>
</protein>
<name>A0ABW2Y9I1_9BIFI</name>
<dbReference type="EMBL" id="JBHTHQ010000021">
    <property type="protein sequence ID" value="MFD0705478.1"/>
    <property type="molecule type" value="Genomic_DNA"/>
</dbReference>
<dbReference type="Pfam" id="PF14561">
    <property type="entry name" value="TPR_20"/>
    <property type="match status" value="1"/>
</dbReference>
<dbReference type="InterPro" id="IPR036249">
    <property type="entry name" value="Thioredoxin-like_sf"/>
</dbReference>
<accession>A0ABW2Y9I1</accession>
<evidence type="ECO:0000313" key="2">
    <source>
        <dbReference type="Proteomes" id="UP001597036"/>
    </source>
</evidence>
<proteinExistence type="predicted"/>
<dbReference type="SUPFAM" id="SSF48452">
    <property type="entry name" value="TPR-like"/>
    <property type="match status" value="1"/>
</dbReference>
<dbReference type="InterPro" id="IPR011990">
    <property type="entry name" value="TPR-like_helical_dom_sf"/>
</dbReference>
<dbReference type="Proteomes" id="UP001597036">
    <property type="component" value="Unassembled WGS sequence"/>
</dbReference>
<comment type="caution">
    <text evidence="1">The sequence shown here is derived from an EMBL/GenBank/DDBJ whole genome shotgun (WGS) entry which is preliminary data.</text>
</comment>
<keyword evidence="2" id="KW-1185">Reference proteome</keyword>
<dbReference type="SUPFAM" id="SSF52833">
    <property type="entry name" value="Thioredoxin-like"/>
    <property type="match status" value="1"/>
</dbReference>
<dbReference type="Gene3D" id="1.25.40.10">
    <property type="entry name" value="Tetratricopeptide repeat domain"/>
    <property type="match status" value="1"/>
</dbReference>
<dbReference type="RefSeq" id="WP_377939163.1">
    <property type="nucleotide sequence ID" value="NZ_JBHTHQ010000021.1"/>
</dbReference>